<dbReference type="PANTHER" id="PTHR48416:SF1">
    <property type="entry name" value="CYTOCHROME C OXIDASE SUBUNIT 6C"/>
    <property type="match status" value="1"/>
</dbReference>
<dbReference type="Pfam" id="PF02937">
    <property type="entry name" value="COX6C"/>
    <property type="match status" value="1"/>
</dbReference>
<evidence type="ECO:0000313" key="10">
    <source>
        <dbReference type="EMBL" id="CAF0776625.1"/>
    </source>
</evidence>
<evidence type="ECO:0000256" key="4">
    <source>
        <dbReference type="ARBA" id="ARBA00022692"/>
    </source>
</evidence>
<evidence type="ECO:0000256" key="3">
    <source>
        <dbReference type="ARBA" id="ARBA00007204"/>
    </source>
</evidence>
<dbReference type="OrthoDB" id="10051322at2759"/>
<keyword evidence="11" id="KW-1185">Reference proteome</keyword>
<evidence type="ECO:0000256" key="2">
    <source>
        <dbReference type="ARBA" id="ARBA00004673"/>
    </source>
</evidence>
<keyword evidence="4 9" id="KW-0812">Transmembrane</keyword>
<gene>
    <name evidence="10" type="ORF">OXX778_LOCUS5235</name>
</gene>
<comment type="subcellular location">
    <subcellularLocation>
        <location evidence="1">Mitochondrion inner membrane</location>
        <topology evidence="1">Single-pass membrane protein</topology>
    </subcellularLocation>
</comment>
<dbReference type="Proteomes" id="UP000663879">
    <property type="component" value="Unassembled WGS sequence"/>
</dbReference>
<keyword evidence="7" id="KW-0496">Mitochondrion</keyword>
<keyword evidence="8 9" id="KW-0472">Membrane</keyword>
<sequence>MSVARPAATILRRPLQQDLKKHVTIAFALSAVAAVAWKVLVADPRKKKYQEFYKTYDEERQFKRMVEAGVFDSVKPNAEKSEWIANYEKEVDQAIAALKK</sequence>
<evidence type="ECO:0008006" key="12">
    <source>
        <dbReference type="Google" id="ProtNLM"/>
    </source>
</evidence>
<evidence type="ECO:0000256" key="7">
    <source>
        <dbReference type="ARBA" id="ARBA00023128"/>
    </source>
</evidence>
<evidence type="ECO:0000256" key="1">
    <source>
        <dbReference type="ARBA" id="ARBA00004434"/>
    </source>
</evidence>
<dbReference type="GO" id="GO:0005743">
    <property type="term" value="C:mitochondrial inner membrane"/>
    <property type="evidence" value="ECO:0007669"/>
    <property type="project" value="UniProtKB-SubCell"/>
</dbReference>
<evidence type="ECO:0000313" key="11">
    <source>
        <dbReference type="Proteomes" id="UP000663879"/>
    </source>
</evidence>
<evidence type="ECO:0000256" key="6">
    <source>
        <dbReference type="ARBA" id="ARBA00022989"/>
    </source>
</evidence>
<name>A0A813R0L0_9BILA</name>
<dbReference type="InterPro" id="IPR034884">
    <property type="entry name" value="Cytochrome_c_oxidase_VIc/VIIs"/>
</dbReference>
<comment type="caution">
    <text evidence="10">The sequence shown here is derived from an EMBL/GenBank/DDBJ whole genome shotgun (WGS) entry which is preliminary data.</text>
</comment>
<dbReference type="InterPro" id="IPR037169">
    <property type="entry name" value="Cytochrome_c_oxidase_VIc_sf"/>
</dbReference>
<dbReference type="SUPFAM" id="SSF81415">
    <property type="entry name" value="Mitochondrial cytochrome c oxidase subunit VIc"/>
    <property type="match status" value="1"/>
</dbReference>
<protein>
    <recommendedName>
        <fullName evidence="12">Mitochondrial cytochrome c oxidase subunit VIc/VIIs domain-containing protein</fullName>
    </recommendedName>
</protein>
<keyword evidence="6 9" id="KW-1133">Transmembrane helix</keyword>
<proteinExistence type="inferred from homology"/>
<dbReference type="PANTHER" id="PTHR48416">
    <property type="entry name" value="CYTOCHROME C OXIDASE SUBUNIT 6C"/>
    <property type="match status" value="1"/>
</dbReference>
<comment type="similarity">
    <text evidence="3">Belongs to the cytochrome c oxidase subunit 6c family.</text>
</comment>
<comment type="pathway">
    <text evidence="2">Energy metabolism; oxidative phosphorylation.</text>
</comment>
<dbReference type="Gene3D" id="4.10.93.10">
    <property type="entry name" value="Mitochondrial cytochrome c oxidase subunit VIc/VIIs"/>
    <property type="match status" value="1"/>
</dbReference>
<feature type="transmembrane region" description="Helical" evidence="9">
    <location>
        <begin position="23"/>
        <end position="41"/>
    </location>
</feature>
<reference evidence="10" key="1">
    <citation type="submission" date="2021-02" db="EMBL/GenBank/DDBJ databases">
        <authorList>
            <person name="Nowell W R."/>
        </authorList>
    </citation>
    <scope>NUCLEOTIDE SEQUENCE</scope>
    <source>
        <strain evidence="10">Ploen Becks lab</strain>
    </source>
</reference>
<dbReference type="EMBL" id="CAJNOC010000558">
    <property type="protein sequence ID" value="CAF0776625.1"/>
    <property type="molecule type" value="Genomic_DNA"/>
</dbReference>
<accession>A0A813R0L0</accession>
<evidence type="ECO:0000256" key="5">
    <source>
        <dbReference type="ARBA" id="ARBA00022792"/>
    </source>
</evidence>
<dbReference type="AlphaFoldDB" id="A0A813R0L0"/>
<evidence type="ECO:0000256" key="8">
    <source>
        <dbReference type="ARBA" id="ARBA00023136"/>
    </source>
</evidence>
<organism evidence="10 11">
    <name type="scientific">Brachionus calyciflorus</name>
    <dbReference type="NCBI Taxonomy" id="104777"/>
    <lineage>
        <taxon>Eukaryota</taxon>
        <taxon>Metazoa</taxon>
        <taxon>Spiralia</taxon>
        <taxon>Gnathifera</taxon>
        <taxon>Rotifera</taxon>
        <taxon>Eurotatoria</taxon>
        <taxon>Monogononta</taxon>
        <taxon>Pseudotrocha</taxon>
        <taxon>Ploima</taxon>
        <taxon>Brachionidae</taxon>
        <taxon>Brachionus</taxon>
    </lineage>
</organism>
<evidence type="ECO:0000256" key="9">
    <source>
        <dbReference type="SAM" id="Phobius"/>
    </source>
</evidence>
<keyword evidence="5" id="KW-0999">Mitochondrion inner membrane</keyword>
<dbReference type="InterPro" id="IPR051389">
    <property type="entry name" value="Cytochrome_c_oxidase_VIc"/>
</dbReference>